<evidence type="ECO:0000313" key="3">
    <source>
        <dbReference type="EMBL" id="KJE22783.1"/>
    </source>
</evidence>
<dbReference type="PATRIC" id="fig|1502723.3.peg.2105"/>
<dbReference type="PANTHER" id="PTHR43459">
    <property type="entry name" value="ENOYL-COA HYDRATASE"/>
    <property type="match status" value="1"/>
</dbReference>
<organism evidence="3 4">
    <name type="scientific">Frankia torreyi</name>
    <dbReference type="NCBI Taxonomy" id="1856"/>
    <lineage>
        <taxon>Bacteria</taxon>
        <taxon>Bacillati</taxon>
        <taxon>Actinomycetota</taxon>
        <taxon>Actinomycetes</taxon>
        <taxon>Frankiales</taxon>
        <taxon>Frankiaceae</taxon>
        <taxon>Frankia</taxon>
    </lineage>
</organism>
<dbReference type="SUPFAM" id="SSF52096">
    <property type="entry name" value="ClpP/crotonase"/>
    <property type="match status" value="1"/>
</dbReference>
<dbReference type="RefSeq" id="WP_044885558.1">
    <property type="nucleotide sequence ID" value="NZ_JYFN01000020.1"/>
</dbReference>
<sequence>MTATDGAAGADLVQREVVEDGVQLLRLNRPARLNAITPALVDALHRRLDEVDADRSCRVVILTGAGRGFCAGADLRGGDPDLPEPFEPRPGPVGTFQIQEQYSRTTSRLRALSKPVIAAVNGPATGGGLAFTLGCDVRLAAASARFSAAFARVGLSGCDMGTGWLLNRVVGVGRAHELLLTGRIIDAEEALRIGLVVDVVPDEALLERALQTARLIRANSPFGVYMTKQVMWSTLEIPGLDAAINLENRTQVLASTTADNPEAVAAFLERREPRWTDS</sequence>
<gene>
    <name evidence="3" type="ORF">FF36_02962</name>
</gene>
<comment type="caution">
    <text evidence="3">The sequence shown here is derived from an EMBL/GenBank/DDBJ whole genome shotgun (WGS) entry which is preliminary data.</text>
</comment>
<evidence type="ECO:0000256" key="2">
    <source>
        <dbReference type="RuleBase" id="RU003707"/>
    </source>
</evidence>
<evidence type="ECO:0000313" key="4">
    <source>
        <dbReference type="Proteomes" id="UP000032545"/>
    </source>
</evidence>
<keyword evidence="3" id="KW-0456">Lyase</keyword>
<dbReference type="EMBL" id="JYFN01000020">
    <property type="protein sequence ID" value="KJE22783.1"/>
    <property type="molecule type" value="Genomic_DNA"/>
</dbReference>
<dbReference type="PANTHER" id="PTHR43459:SF1">
    <property type="entry name" value="EG:BACN32G11.4 PROTEIN"/>
    <property type="match status" value="1"/>
</dbReference>
<dbReference type="Gene3D" id="3.90.226.10">
    <property type="entry name" value="2-enoyl-CoA Hydratase, Chain A, domain 1"/>
    <property type="match status" value="1"/>
</dbReference>
<dbReference type="Pfam" id="PF00378">
    <property type="entry name" value="ECH_1"/>
    <property type="match status" value="1"/>
</dbReference>
<evidence type="ECO:0000256" key="1">
    <source>
        <dbReference type="ARBA" id="ARBA00005254"/>
    </source>
</evidence>
<dbReference type="PROSITE" id="PS00166">
    <property type="entry name" value="ENOYL_COA_HYDRATASE"/>
    <property type="match status" value="1"/>
</dbReference>
<dbReference type="Gene3D" id="1.10.12.10">
    <property type="entry name" value="Lyase 2-enoyl-coa Hydratase, Chain A, domain 2"/>
    <property type="match status" value="1"/>
</dbReference>
<dbReference type="InterPro" id="IPR001753">
    <property type="entry name" value="Enoyl-CoA_hydra/iso"/>
</dbReference>
<dbReference type="InterPro" id="IPR029045">
    <property type="entry name" value="ClpP/crotonase-like_dom_sf"/>
</dbReference>
<comment type="similarity">
    <text evidence="1 2">Belongs to the enoyl-CoA hydratase/isomerase family.</text>
</comment>
<name>A0A0D8BEW1_9ACTN</name>
<dbReference type="InterPro" id="IPR018376">
    <property type="entry name" value="Enoyl-CoA_hyd/isom_CS"/>
</dbReference>
<keyword evidence="4" id="KW-1185">Reference proteome</keyword>
<accession>A0A0D8BEW1</accession>
<dbReference type="CDD" id="cd06558">
    <property type="entry name" value="crotonase-like"/>
    <property type="match status" value="1"/>
</dbReference>
<dbReference type="InterPro" id="IPR014748">
    <property type="entry name" value="Enoyl-CoA_hydra_C"/>
</dbReference>
<dbReference type="EC" id="4.2.1.17" evidence="3"/>
<protein>
    <submittedName>
        <fullName evidence="3">Enoyl-CoA hydratase/carnithine racemase</fullName>
        <ecNumber evidence="3">4.2.1.17</ecNumber>
    </submittedName>
</protein>
<dbReference type="AlphaFoldDB" id="A0A0D8BEW1"/>
<reference evidence="4" key="1">
    <citation type="submission" date="2015-02" db="EMBL/GenBank/DDBJ databases">
        <title>Draft Genome of Frankia sp. CpI1-S.</title>
        <authorList>
            <person name="Oshone R.T."/>
            <person name="Ngom M."/>
            <person name="Ghodhbane-Gtari F."/>
            <person name="Gtari M."/>
            <person name="Morris K."/>
            <person name="Thomas K."/>
            <person name="Sen A."/>
            <person name="Tisa L.S."/>
        </authorList>
    </citation>
    <scope>NUCLEOTIDE SEQUENCE [LARGE SCALE GENOMIC DNA]</scope>
    <source>
        <strain evidence="4">CpI1-S</strain>
    </source>
</reference>
<proteinExistence type="inferred from homology"/>
<dbReference type="GO" id="GO:0004300">
    <property type="term" value="F:enoyl-CoA hydratase activity"/>
    <property type="evidence" value="ECO:0007669"/>
    <property type="project" value="UniProtKB-EC"/>
</dbReference>
<dbReference type="Proteomes" id="UP000032545">
    <property type="component" value="Unassembled WGS sequence"/>
</dbReference>
<reference evidence="3 4" key="2">
    <citation type="journal article" date="2016" name="Genome Announc.">
        <title>Permanent Draft Genome Sequences for Two Variants of Frankia sp. Strain CpI1, the First Frankia Strain Isolated from Root Nodules of Comptonia peregrina.</title>
        <authorList>
            <person name="Oshone R."/>
            <person name="Hurst S.G.IV."/>
            <person name="Abebe-Akele F."/>
            <person name="Simpson S."/>
            <person name="Morris K."/>
            <person name="Thomas W.K."/>
            <person name="Tisa L.S."/>
        </authorList>
    </citation>
    <scope>NUCLEOTIDE SEQUENCE [LARGE SCALE GENOMIC DNA]</scope>
    <source>
        <strain evidence="4">CpI1-S</strain>
    </source>
</reference>